<protein>
    <submittedName>
        <fullName evidence="2">Uncharacterized protein</fullName>
    </submittedName>
</protein>
<feature type="region of interest" description="Disordered" evidence="1">
    <location>
        <begin position="1"/>
        <end position="56"/>
    </location>
</feature>
<dbReference type="Proteomes" id="UP001266305">
    <property type="component" value="Unassembled WGS sequence"/>
</dbReference>
<evidence type="ECO:0000313" key="2">
    <source>
        <dbReference type="EMBL" id="KAK2112229.1"/>
    </source>
</evidence>
<feature type="region of interest" description="Disordered" evidence="1">
    <location>
        <begin position="107"/>
        <end position="145"/>
    </location>
</feature>
<proteinExistence type="predicted"/>
<comment type="caution">
    <text evidence="2">The sequence shown here is derived from an EMBL/GenBank/DDBJ whole genome shotgun (WGS) entry which is preliminary data.</text>
</comment>
<gene>
    <name evidence="2" type="ORF">P7K49_011976</name>
</gene>
<reference evidence="2 3" key="1">
    <citation type="submission" date="2023-05" db="EMBL/GenBank/DDBJ databases">
        <title>B98-5 Cell Line De Novo Hybrid Assembly: An Optical Mapping Approach.</title>
        <authorList>
            <person name="Kananen K."/>
            <person name="Auerbach J.A."/>
            <person name="Kautto E."/>
            <person name="Blachly J.S."/>
        </authorList>
    </citation>
    <scope>NUCLEOTIDE SEQUENCE [LARGE SCALE GENOMIC DNA]</scope>
    <source>
        <strain evidence="2">B95-8</strain>
        <tissue evidence="2">Cell line</tissue>
    </source>
</reference>
<feature type="compositionally biased region" description="Gly residues" evidence="1">
    <location>
        <begin position="1"/>
        <end position="12"/>
    </location>
</feature>
<feature type="compositionally biased region" description="Low complexity" evidence="1">
    <location>
        <begin position="13"/>
        <end position="23"/>
    </location>
</feature>
<accession>A0ABQ9VS75</accession>
<sequence length="145" mass="15053">MEGSPGFGGTGKGFPVLTSSRAPPRGRRPQRRFSSGFCGRRGPDGEEQEQGQGFGASELGALDLGCEVYYQHRNSQAGTGAAGDRSVRIQQSITAGRLAQGCGRLPEASCKSKQHGLADDDRSGVAGLEGRGRGKQAGCSSARLL</sequence>
<name>A0ABQ9VS75_SAGOE</name>
<keyword evidence="3" id="KW-1185">Reference proteome</keyword>
<organism evidence="2 3">
    <name type="scientific">Saguinus oedipus</name>
    <name type="common">Cotton-top tamarin</name>
    <name type="synonym">Oedipomidas oedipus</name>
    <dbReference type="NCBI Taxonomy" id="9490"/>
    <lineage>
        <taxon>Eukaryota</taxon>
        <taxon>Metazoa</taxon>
        <taxon>Chordata</taxon>
        <taxon>Craniata</taxon>
        <taxon>Vertebrata</taxon>
        <taxon>Euteleostomi</taxon>
        <taxon>Mammalia</taxon>
        <taxon>Eutheria</taxon>
        <taxon>Euarchontoglires</taxon>
        <taxon>Primates</taxon>
        <taxon>Haplorrhini</taxon>
        <taxon>Platyrrhini</taxon>
        <taxon>Cebidae</taxon>
        <taxon>Callitrichinae</taxon>
        <taxon>Saguinus</taxon>
    </lineage>
</organism>
<dbReference type="EMBL" id="JASSZA010000005">
    <property type="protein sequence ID" value="KAK2112229.1"/>
    <property type="molecule type" value="Genomic_DNA"/>
</dbReference>
<evidence type="ECO:0000313" key="3">
    <source>
        <dbReference type="Proteomes" id="UP001266305"/>
    </source>
</evidence>
<evidence type="ECO:0000256" key="1">
    <source>
        <dbReference type="SAM" id="MobiDB-lite"/>
    </source>
</evidence>